<comment type="caution">
    <text evidence="3">The sequence shown here is derived from an EMBL/GenBank/DDBJ whole genome shotgun (WGS) entry which is preliminary data.</text>
</comment>
<keyword evidence="2" id="KW-0472">Membrane</keyword>
<gene>
    <name evidence="3" type="ORF">WMY93_021739</name>
</gene>
<name>A0AAW0NG66_9GOBI</name>
<evidence type="ECO:0000313" key="3">
    <source>
        <dbReference type="EMBL" id="KAK7896414.1"/>
    </source>
</evidence>
<evidence type="ECO:0000256" key="2">
    <source>
        <dbReference type="SAM" id="Phobius"/>
    </source>
</evidence>
<feature type="compositionally biased region" description="Basic and acidic residues" evidence="1">
    <location>
        <begin position="147"/>
        <end position="158"/>
    </location>
</feature>
<keyword evidence="4" id="KW-1185">Reference proteome</keyword>
<feature type="compositionally biased region" description="Polar residues" evidence="1">
    <location>
        <begin position="314"/>
        <end position="324"/>
    </location>
</feature>
<evidence type="ECO:0000313" key="4">
    <source>
        <dbReference type="Proteomes" id="UP001460270"/>
    </source>
</evidence>
<feature type="region of interest" description="Disordered" evidence="1">
    <location>
        <begin position="287"/>
        <end position="324"/>
    </location>
</feature>
<keyword evidence="2" id="KW-0812">Transmembrane</keyword>
<dbReference type="Proteomes" id="UP001460270">
    <property type="component" value="Unassembled WGS sequence"/>
</dbReference>
<reference evidence="4" key="1">
    <citation type="submission" date="2024-04" db="EMBL/GenBank/DDBJ databases">
        <title>Salinicola lusitanus LLJ914,a marine bacterium isolated from the Okinawa Trough.</title>
        <authorList>
            <person name="Li J."/>
        </authorList>
    </citation>
    <scope>NUCLEOTIDE SEQUENCE [LARGE SCALE GENOMIC DNA]</scope>
</reference>
<proteinExistence type="predicted"/>
<feature type="region of interest" description="Disordered" evidence="1">
    <location>
        <begin position="56"/>
        <end position="129"/>
    </location>
</feature>
<protein>
    <submittedName>
        <fullName evidence="3">Uncharacterized protein</fullName>
    </submittedName>
</protein>
<keyword evidence="2" id="KW-1133">Transmembrane helix</keyword>
<feature type="region of interest" description="Disordered" evidence="1">
    <location>
        <begin position="144"/>
        <end position="200"/>
    </location>
</feature>
<feature type="compositionally biased region" description="Acidic residues" evidence="1">
    <location>
        <begin position="63"/>
        <end position="84"/>
    </location>
</feature>
<accession>A0AAW0NG66</accession>
<dbReference type="EMBL" id="JBBPFD010000015">
    <property type="protein sequence ID" value="KAK7896414.1"/>
    <property type="molecule type" value="Genomic_DNA"/>
</dbReference>
<feature type="transmembrane region" description="Helical" evidence="2">
    <location>
        <begin position="28"/>
        <end position="46"/>
    </location>
</feature>
<feature type="compositionally biased region" description="Basic and acidic residues" evidence="1">
    <location>
        <begin position="287"/>
        <end position="313"/>
    </location>
</feature>
<sequence length="673" mass="75089">MPLKRSVTVERRVDLASFFCMISRHGPAVLLALVLVACFGYGFVVFRRAREKWRRRRGRRGGEEEEEEEEAECRDSCAAEEEGSEGGLEREREATTRSTDAYDENSIDDVPVRRRIPSKPRTPDRHGAMDRAQHAFFWEWNSHRTQSRAEEEKGHVPESEEEEEAAPEPTKNIHHEEDTTVDSSEDVTTTNEDVSEEDCRPEETVLFTFSSQNNSFPTPNLSSNDLNKSNYVEFEDLVTESLTSQKENENDIYKANDQTVGRVEYIGVKNVMAFDSKEENLPVTCQKREPEPSELKETRDEPRLSSDIVHSETSDTTNNTNQSLDCQPTVDGVAIQSASIDCTVVKDLAPITPCLNLLTEAFDGEISQSSLSDDAKVEIVSVTDTTEKSNGQTEHEVVSEVVIAPKMDNESGKTVKVEEVDCVDNQSPSIDLVEDLAPITPCPNLFNERFDGEISQSSLSNDAKVEIISVTDTTKPPNDQSEPLVAQNLDTEAIIAPKMDDGSGKTTQAEAVDSVENQSPSIDFKEIESSAHIVPCPNLVTEELDEEISQSSLADNAKVEIVSVTNMTEPSHDQTEHAVAQTLNTEAAIATKMVGENGKTAHEIEIETARINDKIDCIVEQIVADAYEEVKLITQEPKRLDEKTWEETKVFHQKECKEMAFCSNMAAQMRRKS</sequence>
<dbReference type="AlphaFoldDB" id="A0AAW0NG66"/>
<organism evidence="3 4">
    <name type="scientific">Mugilogobius chulae</name>
    <name type="common">yellowstripe goby</name>
    <dbReference type="NCBI Taxonomy" id="88201"/>
    <lineage>
        <taxon>Eukaryota</taxon>
        <taxon>Metazoa</taxon>
        <taxon>Chordata</taxon>
        <taxon>Craniata</taxon>
        <taxon>Vertebrata</taxon>
        <taxon>Euteleostomi</taxon>
        <taxon>Actinopterygii</taxon>
        <taxon>Neopterygii</taxon>
        <taxon>Teleostei</taxon>
        <taxon>Neoteleostei</taxon>
        <taxon>Acanthomorphata</taxon>
        <taxon>Gobiaria</taxon>
        <taxon>Gobiiformes</taxon>
        <taxon>Gobioidei</taxon>
        <taxon>Gobiidae</taxon>
        <taxon>Gobionellinae</taxon>
        <taxon>Mugilogobius</taxon>
    </lineage>
</organism>
<evidence type="ECO:0000256" key="1">
    <source>
        <dbReference type="SAM" id="MobiDB-lite"/>
    </source>
</evidence>